<dbReference type="RefSeq" id="WP_119313482.1">
    <property type="nucleotide sequence ID" value="NZ_QXDL01000004.1"/>
</dbReference>
<feature type="binding site" evidence="1">
    <location>
        <position position="931"/>
    </location>
    <ligand>
        <name>Zn(2+)</name>
        <dbReference type="ChEBI" id="CHEBI:29105"/>
    </ligand>
</feature>
<evidence type="ECO:0000313" key="4">
    <source>
        <dbReference type="Proteomes" id="UP000265715"/>
    </source>
</evidence>
<proteinExistence type="predicted"/>
<dbReference type="CDD" id="cd04792">
    <property type="entry name" value="LanM-like"/>
    <property type="match status" value="1"/>
</dbReference>
<dbReference type="PRINTS" id="PR01950">
    <property type="entry name" value="LANCSUPER"/>
</dbReference>
<evidence type="ECO:0000256" key="1">
    <source>
        <dbReference type="PIRSR" id="PIRSR607822-1"/>
    </source>
</evidence>
<evidence type="ECO:0000259" key="2">
    <source>
        <dbReference type="Pfam" id="PF13575"/>
    </source>
</evidence>
<dbReference type="SMART" id="SM01260">
    <property type="entry name" value="LANC_like"/>
    <property type="match status" value="1"/>
</dbReference>
<sequence>MFYQVDFPWRKALRLPELYSHSHLFSPDPLAMPDPRIEEWRTSSPLARYPRLLEIRWANAINRATKRKSSKQLEWLSDLEALSLDAVLPDTDGTVESLLRIAVNPFVWLGRRKLHIDLRNTYFEPYLEDVLAIYKGRLKQMVLRPLLLEMKLSRLRGDFQSTSPEDTLRQFTRLLCTPDRLWEFYRSYPVLVRSLLEHHRNRLAFISEFVERFEQDSADVLELLGQQEFGSLRGISAHGDLHAGQRQVLHLHFERGSVIYKPRSIQAEAGFYRIAEWMNSQGFSVPLRPLRLIDRQSYGWVEWIDHIPCTTEADHHRFYRRYGGLLALLYVLGTTDQHFENVIAHGEFPMLVDLETLMSPRRAADIDEVTFENTVLRTGILPNRVLSKTDFRGVDLSAIGTLHDQLIPYTAVHLQNSGPDVEIVRKPQHILKGKNQPSEGVEPAKYLRYLTEGFTEAYRLISKERAQFLKPGGLLDGLAQVPIRVLLRSTATYQQLANDTFHPDHLRDALMLDCFLDNLWMLVQLRPEMAEVAPLEYDDLAANDIPLFYTYPNSRDVLALRGGRIEGFFHASAMDVTRGRIQSMGETDLRRQLYLLKASMAQLGAKEVGYSPTGPEVADPIALASGVASRIADLAYHYQGEATWVSTVLAPSRGWFMAPCSCDLYSGAAGITLFLAYLSRYHPVHRELAQAAALRLRTWWRKNGSRLRLTGGFSGWGGLIYTFSHLATLWSDKSYLDEAEAMVQPLLACLEEDDYFDLVAGSAGAIMGLRTLLRVRYSDRVLEAMVRCGEHLERHAVAQRVGVGWPERGTAVALAGLAHGTSGIAMALSQLGVLAGEPRFTHLAQRALEYERHLFVPERGNWLDLRGSADESRLVDGKGRSFMSAWCHGSIGIGLSRLRMPIADPIFKSEVRAAVQEATEFAYVRDHSLCHGTSGVVELLLEASRSDASYRRELQQYVEGVNRGLISGLRCGLPFPAETLGLMNGLAGIGYSALRLAYPEEVPSLLLLDPPL</sequence>
<keyword evidence="1" id="KW-0479">Metal-binding</keyword>
<accession>A0A399F4Y3</accession>
<feature type="binding site" evidence="1">
    <location>
        <position position="930"/>
    </location>
    <ligand>
        <name>Zn(2+)</name>
        <dbReference type="ChEBI" id="CHEBI:29105"/>
    </ligand>
</feature>
<gene>
    <name evidence="3" type="ORF">Mterra_00210</name>
</gene>
<dbReference type="PIRSF" id="PIRSF037228">
    <property type="entry name" value="Lant_mod_RumM"/>
    <property type="match status" value="1"/>
</dbReference>
<name>A0A399F4Y3_9DEIN</name>
<dbReference type="EMBL" id="QXDL01000004">
    <property type="protein sequence ID" value="RIH90716.1"/>
    <property type="molecule type" value="Genomic_DNA"/>
</dbReference>
<dbReference type="Proteomes" id="UP000265715">
    <property type="component" value="Unassembled WGS sequence"/>
</dbReference>
<dbReference type="Pfam" id="PF13575">
    <property type="entry name" value="DUF4135"/>
    <property type="match status" value="1"/>
</dbReference>
<dbReference type="OrthoDB" id="9148343at2"/>
<reference evidence="3 4" key="1">
    <citation type="submission" date="2018-08" db="EMBL/GenBank/DDBJ databases">
        <title>Meiothermus terrae DSM 26712 genome sequencing project.</title>
        <authorList>
            <person name="Da Costa M.S."/>
            <person name="Albuquerque L."/>
            <person name="Raposo P."/>
            <person name="Froufe H.J.C."/>
            <person name="Barroso C.S."/>
            <person name="Egas C."/>
        </authorList>
    </citation>
    <scope>NUCLEOTIDE SEQUENCE [LARGE SCALE GENOMIC DNA]</scope>
    <source>
        <strain evidence="3 4">DSM 26712</strain>
    </source>
</reference>
<dbReference type="InterPro" id="IPR012341">
    <property type="entry name" value="6hp_glycosidase-like_sf"/>
</dbReference>
<dbReference type="Gene3D" id="1.50.10.10">
    <property type="match status" value="1"/>
</dbReference>
<dbReference type="SUPFAM" id="SSF158745">
    <property type="entry name" value="LanC-like"/>
    <property type="match status" value="1"/>
</dbReference>
<dbReference type="NCBIfam" id="TIGR03897">
    <property type="entry name" value="lanti_2_LanM"/>
    <property type="match status" value="1"/>
</dbReference>
<dbReference type="GO" id="GO:0031179">
    <property type="term" value="P:peptide modification"/>
    <property type="evidence" value="ECO:0007669"/>
    <property type="project" value="InterPro"/>
</dbReference>
<dbReference type="InterPro" id="IPR007822">
    <property type="entry name" value="LANC-like"/>
</dbReference>
<dbReference type="PRINTS" id="PR01955">
    <property type="entry name" value="LANCFRANKIA"/>
</dbReference>
<dbReference type="Pfam" id="PF05147">
    <property type="entry name" value="LANC_like"/>
    <property type="match status" value="1"/>
</dbReference>
<dbReference type="InterPro" id="IPR017146">
    <property type="entry name" value="Lanti_2_LanM"/>
</dbReference>
<dbReference type="AlphaFoldDB" id="A0A399F4Y3"/>
<dbReference type="GO" id="GO:0005975">
    <property type="term" value="P:carbohydrate metabolic process"/>
    <property type="evidence" value="ECO:0007669"/>
    <property type="project" value="InterPro"/>
</dbReference>
<dbReference type="GO" id="GO:0046872">
    <property type="term" value="F:metal ion binding"/>
    <property type="evidence" value="ECO:0007669"/>
    <property type="project" value="UniProtKB-KW"/>
</dbReference>
<dbReference type="InterPro" id="IPR025410">
    <property type="entry name" value="Lant_dehyd"/>
</dbReference>
<comment type="caution">
    <text evidence="3">The sequence shown here is derived from an EMBL/GenBank/DDBJ whole genome shotgun (WGS) entry which is preliminary data.</text>
</comment>
<organism evidence="3 4">
    <name type="scientific">Calidithermus terrae</name>
    <dbReference type="NCBI Taxonomy" id="1408545"/>
    <lineage>
        <taxon>Bacteria</taxon>
        <taxon>Thermotogati</taxon>
        <taxon>Deinococcota</taxon>
        <taxon>Deinococci</taxon>
        <taxon>Thermales</taxon>
        <taxon>Thermaceae</taxon>
        <taxon>Calidithermus</taxon>
    </lineage>
</organism>
<keyword evidence="4" id="KW-1185">Reference proteome</keyword>
<feature type="binding site" evidence="1">
    <location>
        <position position="887"/>
    </location>
    <ligand>
        <name>Zn(2+)</name>
        <dbReference type="ChEBI" id="CHEBI:29105"/>
    </ligand>
</feature>
<keyword evidence="1" id="KW-0862">Zinc</keyword>
<feature type="domain" description="Lantibiotic biosynthesis protein dehydration" evidence="2">
    <location>
        <begin position="188"/>
        <end position="550"/>
    </location>
</feature>
<evidence type="ECO:0000313" key="3">
    <source>
        <dbReference type="EMBL" id="RIH90716.1"/>
    </source>
</evidence>
<protein>
    <submittedName>
        <fullName evidence="3">Type 2 lantibiotic biosynthesis protein LanM</fullName>
    </submittedName>
</protein>